<dbReference type="GO" id="GO:0004467">
    <property type="term" value="F:long-chain fatty acid-CoA ligase activity"/>
    <property type="evidence" value="ECO:0007669"/>
    <property type="project" value="UniProtKB-EC"/>
</dbReference>
<dbReference type="HOGENOM" id="CLU_000022_45_4_1"/>
<reference evidence="4 5" key="1">
    <citation type="journal article" date="2007" name="Nat. Biotechnol.">
        <title>Genome sequence of the lignocellulose-bioconverting and xylose-fermenting yeast Pichia stipitis.</title>
        <authorList>
            <person name="Jeffries T.W."/>
            <person name="Grigoriev I.V."/>
            <person name="Grimwood J."/>
            <person name="Laplaza J.M."/>
            <person name="Aerts A."/>
            <person name="Salamov A."/>
            <person name="Schmutz J."/>
            <person name="Lindquist E."/>
            <person name="Dehal P."/>
            <person name="Shapiro H."/>
            <person name="Jin Y.S."/>
            <person name="Passoth V."/>
            <person name="Richardson P.M."/>
        </authorList>
    </citation>
    <scope>NUCLEOTIDE SEQUENCE [LARGE SCALE GENOMIC DNA]</scope>
    <source>
        <strain evidence="5">ATCC 58785 / CBS 6054 / NBRC 10063 / NRRL Y-11545</strain>
    </source>
</reference>
<dbReference type="Proteomes" id="UP000002258">
    <property type="component" value="Chromosome 2"/>
</dbReference>
<sequence>MSSSYYTEQDVAKEQALSKLPIASSAVIDNTPTGAATNDGKYSSVFRNKALPERLISEIHPELDTYHKLFNNAVALYGDRPCLGQRPYNYKLKQSAPYFKSYTYKEVNQRKKNLGAGIIYSLQNNAYTNYELEPHRKIRDHLKDWTSYGVPINALDNKDGEIEKSASFIVSIFSANRYEWILTDIACTAYSITNTALYDTLGPDVTKYILELSKSPIVVCSHEKIPIVLDLKEKYPKELESLISIVSMDPFSTIDNSLLEKARNLKVEVTDIDQIESVGASHPLDELPPSRDTLYTISFTSGTTGARPKGAMLSQTNATCAMSFLACTEPHSGGKDRAFIFLPLTHIYERETSGFALVGGYFLGFPQLTMDNQKVDVFQNLIEDLRIFRPTYFSIVPRILTKMEALVKTLINEMSESDAAEVRKIIEFKSNEHKRYDGSEGKNYHYDNFPPYKALREYMGMDELKWMQTASAPVAPTTLSYLKASLNIGLRQLYGLTETFGAITTTPAYEATTGSCGSIAPTGEFRLRNVSGYKISDNKGELVIRGPQVFKGYYYNKKETESCINSEGWFHTGDIAKLDNKTGRIYIIDRVKNFFKMAQGEYISPEKIENRYLSSNPIISQLYVHGDSLKSFLVGIVGVDFEKGLSFLNDVCGYNRLDMSSEEMLQEINRVETKKKFLSIINKNVNGKLNGFEKLHNIHIEINPLTVERDVVTPTLKIRRGVASKFFGDVFHRLYNMEQSLVFEAKQITSKF</sequence>
<keyword evidence="1" id="KW-0547">Nucleotide-binding</keyword>
<gene>
    <name evidence="4" type="primary">FAA24</name>
    <name evidence="4" type="ORF">PICST_55002</name>
</gene>
<evidence type="ECO:0000259" key="3">
    <source>
        <dbReference type="Pfam" id="PF00501"/>
    </source>
</evidence>
<dbReference type="RefSeq" id="XP_001383138.2">
    <property type="nucleotide sequence ID" value="XM_001383101.1"/>
</dbReference>
<dbReference type="EMBL" id="CP000496">
    <property type="protein sequence ID" value="ABN65109.2"/>
    <property type="molecule type" value="Genomic_DNA"/>
</dbReference>
<evidence type="ECO:0000256" key="1">
    <source>
        <dbReference type="ARBA" id="ARBA00022741"/>
    </source>
</evidence>
<dbReference type="AlphaFoldDB" id="A3LPV7"/>
<dbReference type="GO" id="GO:0016020">
    <property type="term" value="C:membrane"/>
    <property type="evidence" value="ECO:0007669"/>
    <property type="project" value="TreeGrafter"/>
</dbReference>
<dbReference type="OrthoDB" id="1700726at2759"/>
<dbReference type="Pfam" id="PF00501">
    <property type="entry name" value="AMP-binding"/>
    <property type="match status" value="1"/>
</dbReference>
<evidence type="ECO:0000313" key="5">
    <source>
        <dbReference type="Proteomes" id="UP000002258"/>
    </source>
</evidence>
<evidence type="ECO:0000313" key="4">
    <source>
        <dbReference type="EMBL" id="ABN65109.2"/>
    </source>
</evidence>
<keyword evidence="4" id="KW-0436">Ligase</keyword>
<dbReference type="OMA" id="IWHSYER"/>
<dbReference type="eggNOG" id="KOG1256">
    <property type="taxonomic scope" value="Eukaryota"/>
</dbReference>
<keyword evidence="2" id="KW-0067">ATP-binding</keyword>
<feature type="domain" description="AMP-dependent synthetase/ligase" evidence="3">
    <location>
        <begin position="170"/>
        <end position="554"/>
    </location>
</feature>
<dbReference type="Gene3D" id="3.40.50.12780">
    <property type="entry name" value="N-terminal domain of ligase-like"/>
    <property type="match status" value="1"/>
</dbReference>
<organism evidence="4 5">
    <name type="scientific">Scheffersomyces stipitis (strain ATCC 58785 / CBS 6054 / NBRC 10063 / NRRL Y-11545)</name>
    <name type="common">Yeast</name>
    <name type="synonym">Pichia stipitis</name>
    <dbReference type="NCBI Taxonomy" id="322104"/>
    <lineage>
        <taxon>Eukaryota</taxon>
        <taxon>Fungi</taxon>
        <taxon>Dikarya</taxon>
        <taxon>Ascomycota</taxon>
        <taxon>Saccharomycotina</taxon>
        <taxon>Pichiomycetes</taxon>
        <taxon>Debaryomycetaceae</taxon>
        <taxon>Scheffersomyces</taxon>
    </lineage>
</organism>
<dbReference type="GO" id="GO:0005524">
    <property type="term" value="F:ATP binding"/>
    <property type="evidence" value="ECO:0007669"/>
    <property type="project" value="UniProtKB-KW"/>
</dbReference>
<protein>
    <submittedName>
        <fullName evidence="4">Long-chain-fatty-acid--CoA ligase</fullName>
        <ecNumber evidence="4">6.2.1.3</ecNumber>
    </submittedName>
</protein>
<dbReference type="InParanoid" id="A3LPV7"/>
<dbReference type="PANTHER" id="PTHR43272:SF33">
    <property type="entry name" value="AMP-BINDING DOMAIN-CONTAINING PROTEIN-RELATED"/>
    <property type="match status" value="1"/>
</dbReference>
<dbReference type="PANTHER" id="PTHR43272">
    <property type="entry name" value="LONG-CHAIN-FATTY-ACID--COA LIGASE"/>
    <property type="match status" value="1"/>
</dbReference>
<dbReference type="InterPro" id="IPR042099">
    <property type="entry name" value="ANL_N_sf"/>
</dbReference>
<dbReference type="STRING" id="322104.A3LPV7"/>
<keyword evidence="5" id="KW-1185">Reference proteome</keyword>
<dbReference type="GO" id="GO:0005783">
    <property type="term" value="C:endoplasmic reticulum"/>
    <property type="evidence" value="ECO:0007669"/>
    <property type="project" value="TreeGrafter"/>
</dbReference>
<evidence type="ECO:0000256" key="2">
    <source>
        <dbReference type="ARBA" id="ARBA00022840"/>
    </source>
</evidence>
<proteinExistence type="predicted"/>
<dbReference type="SUPFAM" id="SSF56801">
    <property type="entry name" value="Acetyl-CoA synthetase-like"/>
    <property type="match status" value="1"/>
</dbReference>
<dbReference type="EC" id="6.2.1.3" evidence="4"/>
<dbReference type="KEGG" id="pic:PICST_55002"/>
<accession>A3LPV7</accession>
<dbReference type="InterPro" id="IPR000873">
    <property type="entry name" value="AMP-dep_synth/lig_dom"/>
</dbReference>
<dbReference type="GeneID" id="4837523"/>
<name>A3LPV7_PICST</name>